<dbReference type="SUPFAM" id="SSF51735">
    <property type="entry name" value="NAD(P)-binding Rossmann-fold domains"/>
    <property type="match status" value="1"/>
</dbReference>
<dbReference type="Gene3D" id="3.40.50.720">
    <property type="entry name" value="NAD(P)-binding Rossmann-like Domain"/>
    <property type="match status" value="1"/>
</dbReference>
<name>A0AAU2AGK6_9ACTN</name>
<sequence>MSKVIAVFGAGTGLGASVARRFGREGFRVALVARRKEPLDTLVAQLAEEGIEAAAFPADLSDTAAVPALVGTIRDRFGRIDVVEYAPIAADMTFTPAIDLDAATLESLARLYLFTPVEVFRSVLPEMIERGDGAVLMGTGYSAVQPMPDASGVGPAMAGARNYLYSLNAELADKGVYAGTLSVAALIANSAAAVAVEARTGAPVGTEPITMPNGLELPVVDPDDLAEHYWNLYTKRDRVEQIHPEPVAPQAGTAA</sequence>
<accession>A0AAU2AGK6</accession>
<dbReference type="PANTHER" id="PTHR43431">
    <property type="entry name" value="OXIDOREDUCTASE, SHORT CHAIN DEHYDROGENASE/REDUCTASE FAMILY (AFU_ORTHOLOGUE AFUA_5G14000)"/>
    <property type="match status" value="1"/>
</dbReference>
<dbReference type="AlphaFoldDB" id="A0AAU2AGK6"/>
<dbReference type="Pfam" id="PF00106">
    <property type="entry name" value="adh_short"/>
    <property type="match status" value="1"/>
</dbReference>
<organism evidence="1">
    <name type="scientific">Streptomyces sp. NBC_00093</name>
    <dbReference type="NCBI Taxonomy" id="2975649"/>
    <lineage>
        <taxon>Bacteria</taxon>
        <taxon>Bacillati</taxon>
        <taxon>Actinomycetota</taxon>
        <taxon>Actinomycetes</taxon>
        <taxon>Kitasatosporales</taxon>
        <taxon>Streptomycetaceae</taxon>
        <taxon>Streptomyces</taxon>
    </lineage>
</organism>
<protein>
    <submittedName>
        <fullName evidence="1">SDR family oxidoreductase</fullName>
    </submittedName>
</protein>
<reference evidence="1" key="1">
    <citation type="submission" date="2022-10" db="EMBL/GenBank/DDBJ databases">
        <title>The complete genomes of actinobacterial strains from the NBC collection.</title>
        <authorList>
            <person name="Joergensen T.S."/>
            <person name="Alvarez Arevalo M."/>
            <person name="Sterndorff E.B."/>
            <person name="Faurdal D."/>
            <person name="Vuksanovic O."/>
            <person name="Mourched A.-S."/>
            <person name="Charusanti P."/>
            <person name="Shaw S."/>
            <person name="Blin K."/>
            <person name="Weber T."/>
        </authorList>
    </citation>
    <scope>NUCLEOTIDE SEQUENCE</scope>
    <source>
        <strain evidence="1">NBC_00093</strain>
    </source>
</reference>
<dbReference type="EMBL" id="CP108222">
    <property type="protein sequence ID" value="WTT22661.1"/>
    <property type="molecule type" value="Genomic_DNA"/>
</dbReference>
<dbReference type="InterPro" id="IPR036291">
    <property type="entry name" value="NAD(P)-bd_dom_sf"/>
</dbReference>
<proteinExistence type="predicted"/>
<gene>
    <name evidence="1" type="ORF">OHA22_47550</name>
</gene>
<evidence type="ECO:0000313" key="1">
    <source>
        <dbReference type="EMBL" id="WTT22661.1"/>
    </source>
</evidence>
<dbReference type="InterPro" id="IPR002347">
    <property type="entry name" value="SDR_fam"/>
</dbReference>
<dbReference type="PANTHER" id="PTHR43431:SF7">
    <property type="entry name" value="OXIDOREDUCTASE, SHORT CHAIN DEHYDROGENASE_REDUCTASE FAMILY (AFU_ORTHOLOGUE AFUA_5G14000)"/>
    <property type="match status" value="1"/>
</dbReference>